<sequence length="146" mass="16803">MKSTQFLRKTTYLIHIKDCIEFSCTGTIFDPVEQRYYWFNSLSHMILSLDALCETANWPLKECSILNIPPEKILQPIPVKPRRGDICSVLTDIMYRQHSSMQGKATIYTNLGNTKTVCFRSELELMMLIQSTCAFKKRKISASPSL</sequence>
<gene>
    <name evidence="1" type="ORF">EDD77_13014</name>
</gene>
<comment type="caution">
    <text evidence="1">The sequence shown here is derived from an EMBL/GenBank/DDBJ whole genome shotgun (WGS) entry which is preliminary data.</text>
</comment>
<accession>A0A4R1QL09</accession>
<organism evidence="1 2">
    <name type="scientific">Allofournierella massiliensis</name>
    <dbReference type="NCBI Taxonomy" id="1650663"/>
    <lineage>
        <taxon>Bacteria</taxon>
        <taxon>Bacillati</taxon>
        <taxon>Bacillota</taxon>
        <taxon>Clostridia</taxon>
        <taxon>Eubacteriales</taxon>
        <taxon>Oscillospiraceae</taxon>
        <taxon>Allofournierella</taxon>
    </lineage>
</organism>
<evidence type="ECO:0000313" key="1">
    <source>
        <dbReference type="EMBL" id="TCL53593.1"/>
    </source>
</evidence>
<dbReference type="RefSeq" id="WP_058964431.1">
    <property type="nucleotide sequence ID" value="NZ_CABKVM010000017.1"/>
</dbReference>
<name>A0A4R1QL09_9FIRM</name>
<dbReference type="AlphaFoldDB" id="A0A4R1QL09"/>
<protein>
    <submittedName>
        <fullName evidence="1">Uncharacterized protein</fullName>
    </submittedName>
</protein>
<dbReference type="OrthoDB" id="2086691at2"/>
<dbReference type="Proteomes" id="UP000295184">
    <property type="component" value="Unassembled WGS sequence"/>
</dbReference>
<proteinExistence type="predicted"/>
<reference evidence="1 2" key="1">
    <citation type="submission" date="2019-03" db="EMBL/GenBank/DDBJ databases">
        <title>Genomic Encyclopedia of Type Strains, Phase IV (KMG-IV): sequencing the most valuable type-strain genomes for metagenomic binning, comparative biology and taxonomic classification.</title>
        <authorList>
            <person name="Goeker M."/>
        </authorList>
    </citation>
    <scope>NUCLEOTIDE SEQUENCE [LARGE SCALE GENOMIC DNA]</scope>
    <source>
        <strain evidence="1 2">DSM 100451</strain>
    </source>
</reference>
<evidence type="ECO:0000313" key="2">
    <source>
        <dbReference type="Proteomes" id="UP000295184"/>
    </source>
</evidence>
<dbReference type="EMBL" id="SLUM01000030">
    <property type="protein sequence ID" value="TCL53593.1"/>
    <property type="molecule type" value="Genomic_DNA"/>
</dbReference>